<protein>
    <submittedName>
        <fullName evidence="1">Uncharacterized protein</fullName>
    </submittedName>
</protein>
<organism evidence="1 2">
    <name type="scientific">Rhodococcus pyridinivorans KG-16</name>
    <dbReference type="NCBI Taxonomy" id="1441730"/>
    <lineage>
        <taxon>Bacteria</taxon>
        <taxon>Bacillati</taxon>
        <taxon>Actinomycetota</taxon>
        <taxon>Actinomycetes</taxon>
        <taxon>Mycobacteriales</taxon>
        <taxon>Nocardiaceae</taxon>
        <taxon>Rhodococcus</taxon>
    </lineage>
</organism>
<dbReference type="AlphaFoldDB" id="A0A0V9US22"/>
<sequence>MVRLLSLVVLVWLIIGAVAAGQRGYFSDSDQNCSSLATVAVTVVAGPLNYAGVNPEVECEVPQPSQ</sequence>
<proteinExistence type="predicted"/>
<accession>A0A0V9US22</accession>
<evidence type="ECO:0000313" key="1">
    <source>
        <dbReference type="EMBL" id="KSZ60814.1"/>
    </source>
</evidence>
<dbReference type="EMBL" id="AZXY01000001">
    <property type="protein sequence ID" value="KSZ60814.1"/>
    <property type="molecule type" value="Genomic_DNA"/>
</dbReference>
<reference evidence="2" key="1">
    <citation type="submission" date="2015-01" db="EMBL/GenBank/DDBJ databases">
        <title>Draft genome sequence of Rhodococcus pyridinivorans strain KG-16, a hydrocarbon-degrading bacterium.</title>
        <authorList>
            <person name="Aggarwal R.K."/>
            <person name="Dawar C."/>
        </authorList>
    </citation>
    <scope>NUCLEOTIDE SEQUENCE [LARGE SCALE GENOMIC DNA]</scope>
    <source>
        <strain evidence="2">KG-16</strain>
    </source>
</reference>
<name>A0A0V9US22_9NOCA</name>
<dbReference type="PATRIC" id="fig|1441730.3.peg.771"/>
<gene>
    <name evidence="1" type="ORF">Z045_03665</name>
</gene>
<reference evidence="1 2" key="2">
    <citation type="journal article" date="2016" name="Genome Announc.">
        <title>Draft Genome Sequence of a Versatile Hydrocarbon-Degrading Bacterium, Rhodococcus pyridinivorans Strain KG-16, Collected from Oil Fields in India.</title>
        <authorList>
            <person name="Aggarwal R.K."/>
            <person name="Dawar C."/>
            <person name="Phanindranath R."/>
            <person name="Mutnuri L."/>
            <person name="Dayal A.M."/>
        </authorList>
    </citation>
    <scope>NUCLEOTIDE SEQUENCE [LARGE SCALE GENOMIC DNA]</scope>
    <source>
        <strain evidence="1 2">KG-16</strain>
    </source>
</reference>
<comment type="caution">
    <text evidence="1">The sequence shown here is derived from an EMBL/GenBank/DDBJ whole genome shotgun (WGS) entry which is preliminary data.</text>
</comment>
<dbReference type="Proteomes" id="UP000053060">
    <property type="component" value="Unassembled WGS sequence"/>
</dbReference>
<dbReference type="RefSeq" id="WP_060650863.1">
    <property type="nucleotide sequence ID" value="NZ_AZXY01000001.1"/>
</dbReference>
<evidence type="ECO:0000313" key="2">
    <source>
        <dbReference type="Proteomes" id="UP000053060"/>
    </source>
</evidence>